<sequence>MCGRFAQLIELEELVDSGLISDLSLTNINEVNKYLSEKQIRPTQPCVVFTTESSSKEASASIARFGAKVKLGGNSSPKLLINARAETALDKPLFHKSLMTRRCIVPVSGYYEWSELHGGKRVPYLIHPQGNQIAKLAGILLRDAVSGGEGVLVITTDASQSVSHIHHRQPLHLSQQETRMWLSRETSTKDISNMLIRSDQVKLHPTQIASSYLGDREVSLAEASTSEYTEQLRLF</sequence>
<organism evidence="9 10">
    <name type="scientific">Ferrithrix thermotolerans DSM 19514</name>
    <dbReference type="NCBI Taxonomy" id="1121881"/>
    <lineage>
        <taxon>Bacteria</taxon>
        <taxon>Bacillati</taxon>
        <taxon>Actinomycetota</taxon>
        <taxon>Acidimicrobiia</taxon>
        <taxon>Acidimicrobiales</taxon>
        <taxon>Acidimicrobiaceae</taxon>
        <taxon>Ferrithrix</taxon>
    </lineage>
</organism>
<evidence type="ECO:0000313" key="10">
    <source>
        <dbReference type="Proteomes" id="UP000184295"/>
    </source>
</evidence>
<dbReference type="Pfam" id="PF02586">
    <property type="entry name" value="SRAP"/>
    <property type="match status" value="1"/>
</dbReference>
<keyword evidence="4 8" id="KW-0378">Hydrolase</keyword>
<dbReference type="Gene3D" id="3.90.1680.10">
    <property type="entry name" value="SOS response associated peptidase-like"/>
    <property type="match status" value="1"/>
</dbReference>
<evidence type="ECO:0000256" key="1">
    <source>
        <dbReference type="ARBA" id="ARBA00008136"/>
    </source>
</evidence>
<evidence type="ECO:0000256" key="7">
    <source>
        <dbReference type="ARBA" id="ARBA00023239"/>
    </source>
</evidence>
<evidence type="ECO:0000256" key="4">
    <source>
        <dbReference type="ARBA" id="ARBA00022801"/>
    </source>
</evidence>
<dbReference type="EMBL" id="FQUL01000011">
    <property type="protein sequence ID" value="SHE57246.1"/>
    <property type="molecule type" value="Genomic_DNA"/>
</dbReference>
<accession>A0A1M4UKI8</accession>
<gene>
    <name evidence="9" type="ORF">SAMN02745225_01003</name>
</gene>
<keyword evidence="7" id="KW-0456">Lyase</keyword>
<dbReference type="GO" id="GO:0006508">
    <property type="term" value="P:proteolysis"/>
    <property type="evidence" value="ECO:0007669"/>
    <property type="project" value="UniProtKB-KW"/>
</dbReference>
<reference evidence="10" key="1">
    <citation type="submission" date="2016-11" db="EMBL/GenBank/DDBJ databases">
        <authorList>
            <person name="Varghese N."/>
            <person name="Submissions S."/>
        </authorList>
    </citation>
    <scope>NUCLEOTIDE SEQUENCE [LARGE SCALE GENOMIC DNA]</scope>
    <source>
        <strain evidence="10">DSM 19514</strain>
    </source>
</reference>
<dbReference type="AlphaFoldDB" id="A0A1M4UKI8"/>
<comment type="similarity">
    <text evidence="1 8">Belongs to the SOS response-associated peptidase family.</text>
</comment>
<dbReference type="InterPro" id="IPR036590">
    <property type="entry name" value="SRAP-like"/>
</dbReference>
<evidence type="ECO:0000256" key="5">
    <source>
        <dbReference type="ARBA" id="ARBA00023124"/>
    </source>
</evidence>
<keyword evidence="3" id="KW-0227">DNA damage</keyword>
<keyword evidence="10" id="KW-1185">Reference proteome</keyword>
<proteinExistence type="inferred from homology"/>
<keyword evidence="5" id="KW-0190">Covalent protein-DNA linkage</keyword>
<dbReference type="Proteomes" id="UP000184295">
    <property type="component" value="Unassembled WGS sequence"/>
</dbReference>
<evidence type="ECO:0000256" key="6">
    <source>
        <dbReference type="ARBA" id="ARBA00023125"/>
    </source>
</evidence>
<evidence type="ECO:0000256" key="2">
    <source>
        <dbReference type="ARBA" id="ARBA00022670"/>
    </source>
</evidence>
<dbReference type="GO" id="GO:0003697">
    <property type="term" value="F:single-stranded DNA binding"/>
    <property type="evidence" value="ECO:0007669"/>
    <property type="project" value="InterPro"/>
</dbReference>
<dbReference type="InterPro" id="IPR003738">
    <property type="entry name" value="SRAP"/>
</dbReference>
<evidence type="ECO:0000256" key="3">
    <source>
        <dbReference type="ARBA" id="ARBA00022763"/>
    </source>
</evidence>
<name>A0A1M4UKI8_9ACTN</name>
<dbReference type="GO" id="GO:0008233">
    <property type="term" value="F:peptidase activity"/>
    <property type="evidence" value="ECO:0007669"/>
    <property type="project" value="UniProtKB-KW"/>
</dbReference>
<keyword evidence="6" id="KW-0238">DNA-binding</keyword>
<keyword evidence="2 8" id="KW-0645">Protease</keyword>
<dbReference type="SUPFAM" id="SSF143081">
    <property type="entry name" value="BB1717-like"/>
    <property type="match status" value="1"/>
</dbReference>
<dbReference type="PANTHER" id="PTHR13604">
    <property type="entry name" value="DC12-RELATED"/>
    <property type="match status" value="1"/>
</dbReference>
<dbReference type="PANTHER" id="PTHR13604:SF0">
    <property type="entry name" value="ABASIC SITE PROCESSING PROTEIN HMCES"/>
    <property type="match status" value="1"/>
</dbReference>
<evidence type="ECO:0000256" key="8">
    <source>
        <dbReference type="RuleBase" id="RU364100"/>
    </source>
</evidence>
<protein>
    <recommendedName>
        <fullName evidence="8">Abasic site processing protein</fullName>
        <ecNumber evidence="8">3.4.-.-</ecNumber>
    </recommendedName>
</protein>
<dbReference type="EC" id="3.4.-.-" evidence="8"/>
<evidence type="ECO:0000313" key="9">
    <source>
        <dbReference type="EMBL" id="SHE57246.1"/>
    </source>
</evidence>
<dbReference type="RefSeq" id="WP_072789481.1">
    <property type="nucleotide sequence ID" value="NZ_FQUL01000011.1"/>
</dbReference>
<dbReference type="GO" id="GO:0106300">
    <property type="term" value="P:protein-DNA covalent cross-linking repair"/>
    <property type="evidence" value="ECO:0007669"/>
    <property type="project" value="InterPro"/>
</dbReference>
<dbReference type="STRING" id="1121881.SAMN02745225_01003"/>
<dbReference type="GO" id="GO:0016829">
    <property type="term" value="F:lyase activity"/>
    <property type="evidence" value="ECO:0007669"/>
    <property type="project" value="UniProtKB-KW"/>
</dbReference>